<gene>
    <name evidence="2" type="ORF">BDD43_3242</name>
</gene>
<evidence type="ECO:0000313" key="3">
    <source>
        <dbReference type="Proteomes" id="UP000268007"/>
    </source>
</evidence>
<dbReference type="Pfam" id="PF14235">
    <property type="entry name" value="DUF4337"/>
    <property type="match status" value="1"/>
</dbReference>
<accession>A0A495J341</accession>
<dbReference type="Proteomes" id="UP000268007">
    <property type="component" value="Unassembled WGS sequence"/>
</dbReference>
<keyword evidence="1" id="KW-0812">Transmembrane</keyword>
<keyword evidence="3" id="KW-1185">Reference proteome</keyword>
<dbReference type="AlphaFoldDB" id="A0A495J341"/>
<sequence length="182" mass="20188">MAEIEDPTEALNEHIHEGAHHAEAEGNKWIVYVALTTAIIAVVSAVTSLVAAYHSDEAMLSQIHASDQWAYYQAKGIKSEILESDGKILKAMGKQPIAADEEKIKDNKKEQQEIMDKAKEAEAESREHVESHNILARSVTLFQIAIAIGAISILIKKRIYWIISLSFAALATFFFVMQLLGK</sequence>
<dbReference type="InterPro" id="IPR025570">
    <property type="entry name" value="DUF4337"/>
</dbReference>
<keyword evidence="1" id="KW-0472">Membrane</keyword>
<reference evidence="2 3" key="1">
    <citation type="submission" date="2018-10" db="EMBL/GenBank/DDBJ databases">
        <title>Genomic Encyclopedia of Archaeal and Bacterial Type Strains, Phase II (KMG-II): from individual species to whole genera.</title>
        <authorList>
            <person name="Goeker M."/>
        </authorList>
    </citation>
    <scope>NUCLEOTIDE SEQUENCE [LARGE SCALE GENOMIC DNA]</scope>
    <source>
        <strain evidence="2 3">DSM 18602</strain>
    </source>
</reference>
<keyword evidence="1" id="KW-1133">Transmembrane helix</keyword>
<organism evidence="2 3">
    <name type="scientific">Mucilaginibacter gracilis</name>
    <dbReference type="NCBI Taxonomy" id="423350"/>
    <lineage>
        <taxon>Bacteria</taxon>
        <taxon>Pseudomonadati</taxon>
        <taxon>Bacteroidota</taxon>
        <taxon>Sphingobacteriia</taxon>
        <taxon>Sphingobacteriales</taxon>
        <taxon>Sphingobacteriaceae</taxon>
        <taxon>Mucilaginibacter</taxon>
    </lineage>
</organism>
<evidence type="ECO:0000256" key="1">
    <source>
        <dbReference type="SAM" id="Phobius"/>
    </source>
</evidence>
<proteinExistence type="predicted"/>
<evidence type="ECO:0000313" key="2">
    <source>
        <dbReference type="EMBL" id="RKR83042.1"/>
    </source>
</evidence>
<name>A0A495J341_9SPHI</name>
<comment type="caution">
    <text evidence="2">The sequence shown here is derived from an EMBL/GenBank/DDBJ whole genome shotgun (WGS) entry which is preliminary data.</text>
</comment>
<dbReference type="EMBL" id="RBKU01000001">
    <property type="protein sequence ID" value="RKR83042.1"/>
    <property type="molecule type" value="Genomic_DNA"/>
</dbReference>
<protein>
    <submittedName>
        <fullName evidence="2">Uncharacterized protein DUF4337</fullName>
    </submittedName>
</protein>
<dbReference type="OrthoDB" id="9806096at2"/>
<feature type="transmembrane region" description="Helical" evidence="1">
    <location>
        <begin position="29"/>
        <end position="53"/>
    </location>
</feature>
<feature type="transmembrane region" description="Helical" evidence="1">
    <location>
        <begin position="134"/>
        <end position="153"/>
    </location>
</feature>
<feature type="transmembrane region" description="Helical" evidence="1">
    <location>
        <begin position="159"/>
        <end position="180"/>
    </location>
</feature>
<dbReference type="RefSeq" id="WP_121198582.1">
    <property type="nucleotide sequence ID" value="NZ_RBKU01000001.1"/>
</dbReference>